<keyword evidence="4 12" id="KW-0813">Transport</keyword>
<sequence>MPQMAPLNWLIMFIFFMMNFYMMMNLIYYMFIKNKKNYKIKFKNFKNYNKFI</sequence>
<evidence type="ECO:0000256" key="10">
    <source>
        <dbReference type="ARBA" id="ARBA00023128"/>
    </source>
</evidence>
<evidence type="ECO:0000256" key="4">
    <source>
        <dbReference type="ARBA" id="ARBA00022448"/>
    </source>
</evidence>
<keyword evidence="11 13" id="KW-0472">Membrane</keyword>
<evidence type="ECO:0000256" key="2">
    <source>
        <dbReference type="ARBA" id="ARBA00008892"/>
    </source>
</evidence>
<evidence type="ECO:0000256" key="9">
    <source>
        <dbReference type="ARBA" id="ARBA00023065"/>
    </source>
</evidence>
<evidence type="ECO:0000256" key="7">
    <source>
        <dbReference type="ARBA" id="ARBA00022781"/>
    </source>
</evidence>
<evidence type="ECO:0000256" key="6">
    <source>
        <dbReference type="ARBA" id="ARBA00022692"/>
    </source>
</evidence>
<geneLocation type="mitochondrion" evidence="14"/>
<dbReference type="GO" id="GO:0015986">
    <property type="term" value="P:proton motive force-driven ATP synthesis"/>
    <property type="evidence" value="ECO:0007669"/>
    <property type="project" value="InterPro"/>
</dbReference>
<keyword evidence="6 12" id="KW-0812">Transmembrane</keyword>
<gene>
    <name evidence="14" type="primary">atp8</name>
</gene>
<dbReference type="Pfam" id="PF00895">
    <property type="entry name" value="ATP-synt_8"/>
    <property type="match status" value="1"/>
</dbReference>
<dbReference type="EMBL" id="AM996887">
    <property type="protein sequence ID" value="CAQ52886.1"/>
    <property type="molecule type" value="Genomic_DNA"/>
</dbReference>
<feature type="transmembrane region" description="Helical" evidence="13">
    <location>
        <begin position="6"/>
        <end position="31"/>
    </location>
</feature>
<evidence type="ECO:0000256" key="8">
    <source>
        <dbReference type="ARBA" id="ARBA00022989"/>
    </source>
</evidence>
<keyword evidence="5 12" id="KW-0138">CF(0)</keyword>
<evidence type="ECO:0000256" key="11">
    <source>
        <dbReference type="ARBA" id="ARBA00023136"/>
    </source>
</evidence>
<evidence type="ECO:0000313" key="14">
    <source>
        <dbReference type="EMBL" id="CAQ52886.1"/>
    </source>
</evidence>
<dbReference type="InterPro" id="IPR001421">
    <property type="entry name" value="ATP8_metazoa"/>
</dbReference>
<evidence type="ECO:0000256" key="5">
    <source>
        <dbReference type="ARBA" id="ARBA00022547"/>
    </source>
</evidence>
<reference evidence="14" key="1">
    <citation type="journal article" date="2009" name="Syst. Entomol.">
        <title>Molecular phylogeny of Iberian Fordini (Aphididae:Eriosomatinae): implications for the taxonomy of genera Forda and Paracletus.</title>
        <authorList>
            <person name="Ortiz-Rivas B."/>
            <person name="Martinez-Torres D."/>
            <person name="Perez Hidalgo N."/>
        </authorList>
    </citation>
    <scope>NUCLEOTIDE SEQUENCE</scope>
    <source>
        <strain evidence="14">Por6666</strain>
    </source>
</reference>
<dbReference type="GO" id="GO:0015078">
    <property type="term" value="F:proton transmembrane transporter activity"/>
    <property type="evidence" value="ECO:0007669"/>
    <property type="project" value="InterPro"/>
</dbReference>
<evidence type="ECO:0000256" key="13">
    <source>
        <dbReference type="SAM" id="Phobius"/>
    </source>
</evidence>
<name>B5WYZ6_9HEMI</name>
<evidence type="ECO:0000256" key="12">
    <source>
        <dbReference type="RuleBase" id="RU003661"/>
    </source>
</evidence>
<dbReference type="GO" id="GO:0045259">
    <property type="term" value="C:proton-transporting ATP synthase complex"/>
    <property type="evidence" value="ECO:0007669"/>
    <property type="project" value="UniProtKB-KW"/>
</dbReference>
<dbReference type="AlphaFoldDB" id="B5WYZ6"/>
<keyword evidence="9 12" id="KW-0406">Ion transport</keyword>
<dbReference type="GO" id="GO:0031966">
    <property type="term" value="C:mitochondrial membrane"/>
    <property type="evidence" value="ECO:0007669"/>
    <property type="project" value="UniProtKB-SubCell"/>
</dbReference>
<accession>B5WYZ6</accession>
<evidence type="ECO:0000256" key="3">
    <source>
        <dbReference type="ARBA" id="ARBA00011291"/>
    </source>
</evidence>
<protein>
    <recommendedName>
        <fullName evidence="12">ATP synthase complex subunit 8</fullName>
    </recommendedName>
</protein>
<organism evidence="14">
    <name type="scientific">Paracletus cimiciformis</name>
    <dbReference type="NCBI Taxonomy" id="223034"/>
    <lineage>
        <taxon>Eukaryota</taxon>
        <taxon>Metazoa</taxon>
        <taxon>Ecdysozoa</taxon>
        <taxon>Arthropoda</taxon>
        <taxon>Hexapoda</taxon>
        <taxon>Insecta</taxon>
        <taxon>Pterygota</taxon>
        <taxon>Neoptera</taxon>
        <taxon>Paraneoptera</taxon>
        <taxon>Hemiptera</taxon>
        <taxon>Sternorrhyncha</taxon>
        <taxon>Aphidomorpha</taxon>
        <taxon>Aphidoidea</taxon>
        <taxon>Aphididae</taxon>
        <taxon>Eriosomatinae</taxon>
        <taxon>Fordini</taxon>
        <taxon>Paracletus</taxon>
    </lineage>
</organism>
<evidence type="ECO:0000256" key="1">
    <source>
        <dbReference type="ARBA" id="ARBA00004304"/>
    </source>
</evidence>
<comment type="subunit">
    <text evidence="3">F-type ATPases have 2 components, CF(1) - the catalytic core - and CF(0) - the membrane proton channel.</text>
</comment>
<comment type="subcellular location">
    <subcellularLocation>
        <location evidence="1 12">Mitochondrion membrane</location>
        <topology evidence="1 12">Single-pass membrane protein</topology>
    </subcellularLocation>
</comment>
<comment type="similarity">
    <text evidence="2 12">Belongs to the ATPase protein 8 family.</text>
</comment>
<proteinExistence type="inferred from homology"/>
<keyword evidence="7 12" id="KW-0375">Hydrogen ion transport</keyword>
<keyword evidence="10 12" id="KW-0496">Mitochondrion</keyword>
<keyword evidence="8 13" id="KW-1133">Transmembrane helix</keyword>